<protein>
    <submittedName>
        <fullName evidence="1">Membrane protein</fullName>
    </submittedName>
</protein>
<dbReference type="AlphaFoldDB" id="A0A0C5G0C6"/>
<dbReference type="Proteomes" id="UP000032234">
    <property type="component" value="Chromosome"/>
</dbReference>
<keyword evidence="2" id="KW-1185">Reference proteome</keyword>
<organism evidence="1 2">
    <name type="scientific">Streptomyces cyaneogriseus subsp. noncyanogenus</name>
    <dbReference type="NCBI Taxonomy" id="477245"/>
    <lineage>
        <taxon>Bacteria</taxon>
        <taxon>Bacillati</taxon>
        <taxon>Actinomycetota</taxon>
        <taxon>Actinomycetes</taxon>
        <taxon>Kitasatosporales</taxon>
        <taxon>Streptomycetaceae</taxon>
        <taxon>Streptomyces</taxon>
    </lineage>
</organism>
<name>A0A0C5G0C6_9ACTN</name>
<evidence type="ECO:0000313" key="1">
    <source>
        <dbReference type="EMBL" id="AJP05822.1"/>
    </source>
</evidence>
<dbReference type="RefSeq" id="WP_044388317.1">
    <property type="nucleotide sequence ID" value="NZ_CP010849.1"/>
</dbReference>
<dbReference type="PATRIC" id="fig|477245.3.peg.4648"/>
<sequence>MSPTEESPDGGRGGPAPGALLLCRAVPDSVAPVAPLLRERMLLAGAGAEWSVLVPEGTPWRHGGEPVDRVLTGWAAALAVGAPWPVLALWWDADRAGFTLASGFRRPVGYVWLADGTPAGEDEAMRTFAARLGLDPVLDVQTLDRLATPDPASDARARLHGVLAVLTRVGVALPAGLEAGESADRLHEAVRGRSDVLRVERPAGREAVRARLGAVDGSRLGPWLPRAGGARARALALAQVAAGLPLFTWGVRHRSGGWLTAGALLVGHGALGLAYDLAHAREGHGR</sequence>
<evidence type="ECO:0000313" key="2">
    <source>
        <dbReference type="Proteomes" id="UP000032234"/>
    </source>
</evidence>
<dbReference type="STRING" id="477245.TU94_22000"/>
<proteinExistence type="predicted"/>
<dbReference type="KEGG" id="scw:TU94_22000"/>
<accession>A0A0C5G0C6</accession>
<gene>
    <name evidence="1" type="ORF">TU94_22000</name>
</gene>
<reference evidence="1 2" key="1">
    <citation type="submission" date="2015-02" db="EMBL/GenBank/DDBJ databases">
        <title>Genome sequence of thermotolerant Streptomyces cyaneogriseus subsp. Noncyanogenus NMWT1, the producer of nematocidal antibiotics nemadectin.</title>
        <authorList>
            <person name="Wang H."/>
            <person name="Li C."/>
            <person name="Xiang W."/>
            <person name="Wang X."/>
        </authorList>
    </citation>
    <scope>NUCLEOTIDE SEQUENCE [LARGE SCALE GENOMIC DNA]</scope>
    <source>
        <strain evidence="1 2">NMWT 1</strain>
    </source>
</reference>
<dbReference type="HOGENOM" id="CLU_993641_0_0_11"/>
<dbReference type="EMBL" id="CP010849">
    <property type="protein sequence ID" value="AJP05822.1"/>
    <property type="molecule type" value="Genomic_DNA"/>
</dbReference>
<dbReference type="OrthoDB" id="4331225at2"/>